<dbReference type="Proteomes" id="UP001305702">
    <property type="component" value="Chromosome"/>
</dbReference>
<accession>A0AA96LJQ4</accession>
<name>A0AA96LJQ4_9BACL</name>
<dbReference type="InterPro" id="IPR020323">
    <property type="entry name" value="DUF2716"/>
</dbReference>
<dbReference type="EMBL" id="CP130318">
    <property type="protein sequence ID" value="WNQ14283.1"/>
    <property type="molecule type" value="Genomic_DNA"/>
</dbReference>
<keyword evidence="2" id="KW-1185">Reference proteome</keyword>
<gene>
    <name evidence="1" type="ORF">MJA45_18640</name>
</gene>
<dbReference type="RefSeq" id="WP_315608056.1">
    <property type="nucleotide sequence ID" value="NZ_CP130318.1"/>
</dbReference>
<reference evidence="1 2" key="1">
    <citation type="submission" date="2022-02" db="EMBL/GenBank/DDBJ databases">
        <title>Paenibacillus sp. MBLB1776 Whole Genome Shotgun Sequencing.</title>
        <authorList>
            <person name="Hwang C.Y."/>
            <person name="Cho E.-S."/>
            <person name="Seo M.-J."/>
        </authorList>
    </citation>
    <scope>NUCLEOTIDE SEQUENCE [LARGE SCALE GENOMIC DNA]</scope>
    <source>
        <strain evidence="1 2">MBLB1776</strain>
    </source>
</reference>
<evidence type="ECO:0000313" key="1">
    <source>
        <dbReference type="EMBL" id="WNQ14283.1"/>
    </source>
</evidence>
<sequence length="88" mass="10520">MTEPDEYVFALDWQQESFLYNPHLEKGSANWTISFYPDGDYYFYLHKEFKWGYLGHPWENTISVFGAELLQQFENNMPSILGEVVRRS</sequence>
<dbReference type="KEGG" id="paun:MJA45_18640"/>
<protein>
    <submittedName>
        <fullName evidence="1">DUF2716 domain-containing protein</fullName>
    </submittedName>
</protein>
<dbReference type="AlphaFoldDB" id="A0AA96LJQ4"/>
<organism evidence="1 2">
    <name type="scientific">Paenibacillus aurantius</name>
    <dbReference type="NCBI Taxonomy" id="2918900"/>
    <lineage>
        <taxon>Bacteria</taxon>
        <taxon>Bacillati</taxon>
        <taxon>Bacillota</taxon>
        <taxon>Bacilli</taxon>
        <taxon>Bacillales</taxon>
        <taxon>Paenibacillaceae</taxon>
        <taxon>Paenibacillus</taxon>
    </lineage>
</organism>
<dbReference type="Pfam" id="PF10898">
    <property type="entry name" value="DUF2716"/>
    <property type="match status" value="1"/>
</dbReference>
<proteinExistence type="predicted"/>
<evidence type="ECO:0000313" key="2">
    <source>
        <dbReference type="Proteomes" id="UP001305702"/>
    </source>
</evidence>